<keyword evidence="2" id="KW-1185">Reference proteome</keyword>
<protein>
    <submittedName>
        <fullName evidence="1">Uncharacterized protein</fullName>
    </submittedName>
</protein>
<evidence type="ECO:0000313" key="1">
    <source>
        <dbReference type="EMBL" id="RQM23934.1"/>
    </source>
</evidence>
<dbReference type="VEuPathDB" id="FungiDB:H257_18933"/>
<dbReference type="EMBL" id="MZMZ02002842">
    <property type="protein sequence ID" value="RQM23934.1"/>
    <property type="molecule type" value="Genomic_DNA"/>
</dbReference>
<sequence>MIVGRDVDPLTVNEAGPEHKCIQYKLFHGGVHKRTEKNAFLKQFMDGHWSTLDKTMLRFVGGSALVIRIGGPSVDRAIRGVVATIAALRHDCFCRMRPPKSLRLIWQKADELKSWAKRGSFDATPEAAIFPSWEPELLQAIYNFYRDVDCNVNKVQECSACPSKKQSRGRRDYDE</sequence>
<reference evidence="1" key="1">
    <citation type="submission" date="2018-07" db="EMBL/GenBank/DDBJ databases">
        <title>Annotation of Aphanomyces astaci genome assembly.</title>
        <authorList>
            <person name="Studholme D.J."/>
        </authorList>
    </citation>
    <scope>NUCLEOTIDE SEQUENCE [LARGE SCALE GENOMIC DNA]</scope>
    <source>
        <strain evidence="1">Pc</strain>
    </source>
</reference>
<proteinExistence type="predicted"/>
<evidence type="ECO:0000313" key="2">
    <source>
        <dbReference type="Proteomes" id="UP000284702"/>
    </source>
</evidence>
<gene>
    <name evidence="1" type="ORF">B5M09_005707</name>
</gene>
<dbReference type="Proteomes" id="UP000284702">
    <property type="component" value="Unassembled WGS sequence"/>
</dbReference>
<name>A0A3R7Y956_APHAT</name>
<organism evidence="1 2">
    <name type="scientific">Aphanomyces astaci</name>
    <name type="common">Crayfish plague agent</name>
    <dbReference type="NCBI Taxonomy" id="112090"/>
    <lineage>
        <taxon>Eukaryota</taxon>
        <taxon>Sar</taxon>
        <taxon>Stramenopiles</taxon>
        <taxon>Oomycota</taxon>
        <taxon>Saprolegniomycetes</taxon>
        <taxon>Saprolegniales</taxon>
        <taxon>Verrucalvaceae</taxon>
        <taxon>Aphanomyces</taxon>
    </lineage>
</organism>
<accession>A0A3R7Y956</accession>
<comment type="caution">
    <text evidence="1">The sequence shown here is derived from an EMBL/GenBank/DDBJ whole genome shotgun (WGS) entry which is preliminary data.</text>
</comment>
<dbReference type="AlphaFoldDB" id="A0A3R7Y956"/>